<reference evidence="2" key="1">
    <citation type="thesis" date="2020" institute="ProQuest LLC" country="789 East Eisenhower Parkway, Ann Arbor, MI, USA">
        <title>Comparative Genomics and Chromosome Evolution.</title>
        <authorList>
            <person name="Mudd A.B."/>
        </authorList>
    </citation>
    <scope>NUCLEOTIDE SEQUENCE</scope>
    <source>
        <strain evidence="2">237g6f4</strain>
        <tissue evidence="2">Blood</tissue>
    </source>
</reference>
<feature type="compositionally biased region" description="Polar residues" evidence="1">
    <location>
        <begin position="81"/>
        <end position="94"/>
    </location>
</feature>
<name>A0AAV6YM85_ENGPU</name>
<gene>
    <name evidence="2" type="ORF">GDO81_027535</name>
</gene>
<accession>A0AAV6YM85</accession>
<dbReference type="Proteomes" id="UP000824782">
    <property type="component" value="Unassembled WGS sequence"/>
</dbReference>
<comment type="caution">
    <text evidence="2">The sequence shown here is derived from an EMBL/GenBank/DDBJ whole genome shotgun (WGS) entry which is preliminary data.</text>
</comment>
<dbReference type="AlphaFoldDB" id="A0AAV6YM85"/>
<protein>
    <submittedName>
        <fullName evidence="2">Uncharacterized protein</fullName>
    </submittedName>
</protein>
<feature type="region of interest" description="Disordered" evidence="1">
    <location>
        <begin position="81"/>
        <end position="102"/>
    </location>
</feature>
<evidence type="ECO:0000313" key="3">
    <source>
        <dbReference type="Proteomes" id="UP000824782"/>
    </source>
</evidence>
<keyword evidence="3" id="KW-1185">Reference proteome</keyword>
<evidence type="ECO:0000313" key="2">
    <source>
        <dbReference type="EMBL" id="KAG8535890.1"/>
    </source>
</evidence>
<organism evidence="2 3">
    <name type="scientific">Engystomops pustulosus</name>
    <name type="common">Tungara frog</name>
    <name type="synonym">Physalaemus pustulosus</name>
    <dbReference type="NCBI Taxonomy" id="76066"/>
    <lineage>
        <taxon>Eukaryota</taxon>
        <taxon>Metazoa</taxon>
        <taxon>Chordata</taxon>
        <taxon>Craniata</taxon>
        <taxon>Vertebrata</taxon>
        <taxon>Euteleostomi</taxon>
        <taxon>Amphibia</taxon>
        <taxon>Batrachia</taxon>
        <taxon>Anura</taxon>
        <taxon>Neobatrachia</taxon>
        <taxon>Hyloidea</taxon>
        <taxon>Leptodactylidae</taxon>
        <taxon>Leiuperinae</taxon>
        <taxon>Engystomops</taxon>
    </lineage>
</organism>
<dbReference type="EMBL" id="WNYA01054709">
    <property type="protein sequence ID" value="KAG8535890.1"/>
    <property type="molecule type" value="Genomic_DNA"/>
</dbReference>
<evidence type="ECO:0000256" key="1">
    <source>
        <dbReference type="SAM" id="MobiDB-lite"/>
    </source>
</evidence>
<proteinExistence type="predicted"/>
<sequence>MDIKHGDRRNQMTCSMRGVLCRLWGALVQYMSGGTGGFHVPYRVVSCVLWEGGLWYFSVTKHGTCPGPGCTQNYPQLQANPKSWVPHNQPQNTGGAPHIPHY</sequence>